<dbReference type="InterPro" id="IPR000719">
    <property type="entry name" value="Prot_kinase_dom"/>
</dbReference>
<feature type="domain" description="Protein kinase" evidence="4">
    <location>
        <begin position="37"/>
        <end position="472"/>
    </location>
</feature>
<dbReference type="InterPro" id="IPR050117">
    <property type="entry name" value="MAPK"/>
</dbReference>
<dbReference type="GO" id="GO:0005524">
    <property type="term" value="F:ATP binding"/>
    <property type="evidence" value="ECO:0007669"/>
    <property type="project" value="UniProtKB-KW"/>
</dbReference>
<dbReference type="PROSITE" id="PS50011">
    <property type="entry name" value="PROTEIN_KINASE_DOM"/>
    <property type="match status" value="1"/>
</dbReference>
<dbReference type="Pfam" id="PF00069">
    <property type="entry name" value="Pkinase"/>
    <property type="match status" value="1"/>
</dbReference>
<keyword evidence="5" id="KW-0418">Kinase</keyword>
<evidence type="ECO:0000256" key="1">
    <source>
        <dbReference type="ARBA" id="ARBA00022741"/>
    </source>
</evidence>
<evidence type="ECO:0000313" key="5">
    <source>
        <dbReference type="EMBL" id="AYV87079.1"/>
    </source>
</evidence>
<keyword evidence="5" id="KW-0808">Transferase</keyword>
<evidence type="ECO:0000256" key="2">
    <source>
        <dbReference type="ARBA" id="ARBA00022840"/>
    </source>
</evidence>
<dbReference type="SMART" id="SM00220">
    <property type="entry name" value="S_TKc"/>
    <property type="match status" value="1"/>
</dbReference>
<organism evidence="5">
    <name type="scientific">Sylvanvirus sp</name>
    <dbReference type="NCBI Taxonomy" id="2487774"/>
    <lineage>
        <taxon>Viruses</taxon>
    </lineage>
</organism>
<dbReference type="InterPro" id="IPR011009">
    <property type="entry name" value="Kinase-like_dom_sf"/>
</dbReference>
<dbReference type="GO" id="GO:0004672">
    <property type="term" value="F:protein kinase activity"/>
    <property type="evidence" value="ECO:0007669"/>
    <property type="project" value="InterPro"/>
</dbReference>
<evidence type="ECO:0000256" key="3">
    <source>
        <dbReference type="SAM" id="MobiDB-lite"/>
    </source>
</evidence>
<keyword evidence="1" id="KW-0547">Nucleotide-binding</keyword>
<dbReference type="SUPFAM" id="SSF56112">
    <property type="entry name" value="Protein kinase-like (PK-like)"/>
    <property type="match status" value="2"/>
</dbReference>
<evidence type="ECO:0000259" key="4">
    <source>
        <dbReference type="PROSITE" id="PS50011"/>
    </source>
</evidence>
<dbReference type="PANTHER" id="PTHR24055">
    <property type="entry name" value="MITOGEN-ACTIVATED PROTEIN KINASE"/>
    <property type="match status" value="1"/>
</dbReference>
<protein>
    <submittedName>
        <fullName evidence="5">Putative mitogenactivated protein kinase</fullName>
    </submittedName>
</protein>
<proteinExistence type="predicted"/>
<accession>A0A3G5AM34</accession>
<dbReference type="InterPro" id="IPR008271">
    <property type="entry name" value="Ser/Thr_kinase_AS"/>
</dbReference>
<sequence length="664" mass="73918">MKAIKENASNKSNSSNNISNTSIISNTSNISNTLFTALSPIPLGKGVSCEVYKCLHHASKTKVAIKCIQDMDHDTVDHKLSLLREVSILTQLQGHPNIIKYAGLATANSINFRPKSVIEDCNLVFEYMPMDIEKTFQSDLTWSIGHVQNFICQLLHGVLAIHKQGIVHRDLKPANLLVHQGADKRSRLKISDFGLSKSLYGAYDGLNDVNGVHNKLNISSLVNSPSYTPSPPPLLRTFSKHVVTRWYRPPEVTLIQPQTTALDMWSVGCIFAEALMMLPDSGYTPSTRHPIFRGTSSYGLTPIQPLKSDKSDKSSKSIKSPKSGTPATVSEKEQVTKDEDETEDESDETENKIEMNSMNSMNSINSKHPKNALKMNEVVELLPEFPGVDEGDQLLVIFNYLGTPTESERSWIENDVVKEYVTSICRTRPRMNRLIGKFPYAPPDALDLLSKLLAFDPSQRLSAQQALDHPFLRQSSTQYVLSALVPSIIPSINPAQSIMSMNNIASNFTPCLSSPSALFKLYQNTEWRLDVQRSMRKTLPLDDRPVAKLAHNEIADGWLEHVLHLYKIHQFYPNFYSTHLNSISSISPKGGRKHMIDSNTLESIESSKSPKSLKPCQLSSIANLPLPKRIKVTIVHKTSLPSVSSVENIQPPAQSKLVSQLVCQ</sequence>
<name>A0A3G5AM34_9VIRU</name>
<feature type="region of interest" description="Disordered" evidence="3">
    <location>
        <begin position="294"/>
        <end position="368"/>
    </location>
</feature>
<dbReference type="EMBL" id="MK072529">
    <property type="protein sequence ID" value="AYV87079.1"/>
    <property type="molecule type" value="Genomic_DNA"/>
</dbReference>
<dbReference type="Gene3D" id="3.30.200.20">
    <property type="entry name" value="Phosphorylase Kinase, domain 1"/>
    <property type="match status" value="1"/>
</dbReference>
<reference evidence="5" key="1">
    <citation type="submission" date="2018-10" db="EMBL/GenBank/DDBJ databases">
        <title>Hidden diversity of soil giant viruses.</title>
        <authorList>
            <person name="Schulz F."/>
            <person name="Alteio L."/>
            <person name="Goudeau D."/>
            <person name="Ryan E.M."/>
            <person name="Malmstrom R.R."/>
            <person name="Blanchard J."/>
            <person name="Woyke T."/>
        </authorList>
    </citation>
    <scope>NUCLEOTIDE SEQUENCE</scope>
    <source>
        <strain evidence="5">SYV1</strain>
    </source>
</reference>
<dbReference type="PROSITE" id="PS00108">
    <property type="entry name" value="PROTEIN_KINASE_ST"/>
    <property type="match status" value="1"/>
</dbReference>
<keyword evidence="2" id="KW-0067">ATP-binding</keyword>
<feature type="compositionally biased region" description="Acidic residues" evidence="3">
    <location>
        <begin position="338"/>
        <end position="348"/>
    </location>
</feature>
<gene>
    <name evidence="5" type="ORF">Sylvanvirus23_4</name>
</gene>
<dbReference type="Gene3D" id="1.10.510.10">
    <property type="entry name" value="Transferase(Phosphotransferase) domain 1"/>
    <property type="match status" value="2"/>
</dbReference>
<feature type="compositionally biased region" description="Low complexity" evidence="3">
    <location>
        <begin position="354"/>
        <end position="366"/>
    </location>
</feature>